<keyword evidence="2" id="KW-0472">Membrane</keyword>
<organism evidence="3 4">
    <name type="scientific">Alternaria burnsii</name>
    <dbReference type="NCBI Taxonomy" id="1187904"/>
    <lineage>
        <taxon>Eukaryota</taxon>
        <taxon>Fungi</taxon>
        <taxon>Dikarya</taxon>
        <taxon>Ascomycota</taxon>
        <taxon>Pezizomycotina</taxon>
        <taxon>Dothideomycetes</taxon>
        <taxon>Pleosporomycetidae</taxon>
        <taxon>Pleosporales</taxon>
        <taxon>Pleosporineae</taxon>
        <taxon>Pleosporaceae</taxon>
        <taxon>Alternaria</taxon>
        <taxon>Alternaria sect. Alternaria</taxon>
    </lineage>
</organism>
<gene>
    <name evidence="3" type="ORF">GT037_003879</name>
</gene>
<dbReference type="PANTHER" id="PTHR37576:SF2">
    <property type="entry name" value="DEFECT AT LOW TEMPERATURE PROTEIN 1"/>
    <property type="match status" value="1"/>
</dbReference>
<dbReference type="AlphaFoldDB" id="A0A8H7BC14"/>
<feature type="compositionally biased region" description="Polar residues" evidence="1">
    <location>
        <begin position="8"/>
        <end position="23"/>
    </location>
</feature>
<feature type="region of interest" description="Disordered" evidence="1">
    <location>
        <begin position="1"/>
        <end position="23"/>
    </location>
</feature>
<dbReference type="Proteomes" id="UP000596902">
    <property type="component" value="Unassembled WGS sequence"/>
</dbReference>
<evidence type="ECO:0000256" key="2">
    <source>
        <dbReference type="SAM" id="Phobius"/>
    </source>
</evidence>
<keyword evidence="2" id="KW-1133">Transmembrane helix</keyword>
<name>A0A8H7BC14_9PLEO</name>
<reference evidence="3" key="1">
    <citation type="submission" date="2020-01" db="EMBL/GenBank/DDBJ databases">
        <authorList>
            <person name="Feng Z.H.Z."/>
        </authorList>
    </citation>
    <scope>NUCLEOTIDE SEQUENCE</scope>
    <source>
        <strain evidence="3">CBS107.38</strain>
    </source>
</reference>
<dbReference type="PANTHER" id="PTHR37576">
    <property type="entry name" value="DEFECT AT LOW TEMPERATURE PROTEIN 1"/>
    <property type="match status" value="1"/>
</dbReference>
<dbReference type="InterPro" id="IPR021514">
    <property type="entry name" value="DUF3176"/>
</dbReference>
<accession>A0A8H7BC14</accession>
<dbReference type="OrthoDB" id="5357734at2759"/>
<protein>
    <submittedName>
        <fullName evidence="3">Uncharacterized protein</fullName>
    </submittedName>
</protein>
<dbReference type="RefSeq" id="XP_038788633.1">
    <property type="nucleotide sequence ID" value="XM_038928926.1"/>
</dbReference>
<evidence type="ECO:0000256" key="1">
    <source>
        <dbReference type="SAM" id="MobiDB-lite"/>
    </source>
</evidence>
<keyword evidence="2" id="KW-0812">Transmembrane</keyword>
<comment type="caution">
    <text evidence="3">The sequence shown here is derived from an EMBL/GenBank/DDBJ whole genome shotgun (WGS) entry which is preliminary data.</text>
</comment>
<sequence length="609" mass="67295">MSHIPSYQGRSGSDRQLQLPNSQSEIELQSYSDSLTDNHDTEHDCPASDYDRLVETPVTNSETTIWEQGFWAQFPTLGLFALFGVLASTVAMIVILEHSDGKRLEEWPYNTLKPSVYLSILSAMANTLLAYALTEGLVTSFWRTALHGRTLRELNQNWLCGQSLYRALLQGYHTGGRITAAAYVLSALSFTRGPLKQAASSVSANQTYLENGNLSIAVAQRLPNRYTALGGEGLHMYQKAPGITTNFTKIMQDYSLQIPIHIDLDNHLCVQNDCKTSIKGFGFNVACNSKDIPNSTNSSGYEAFKISTELKTINEEDPESTGNYISSYVFHDVGITLTAVLKDRPQSDDVGSIVNFKHHSCDLTGGIVEYQVRILNQIITLSAERSNDRFLETISPLWGLGAMSPGSVMGGFHYAADYLFTSDVQYTRKPTDTYTFTGALANENVIEEEAGFKHFQNPMDRMLDNMREIAFRTAVDVGRDPGLQNETDALQNVPYEGEGRQSIYITDTRFMIAAAILSLSSIVAVATTFYGWWKLGRTVSLNPLELAKAFDAPLLREVGSNITVLNPKALGPTGLQRVQYGEQPSSYGDDLKASRKTAHKRLVIGTLGM</sequence>
<feature type="transmembrane region" description="Helical" evidence="2">
    <location>
        <begin position="116"/>
        <end position="142"/>
    </location>
</feature>
<evidence type="ECO:0000313" key="4">
    <source>
        <dbReference type="Proteomes" id="UP000596902"/>
    </source>
</evidence>
<reference evidence="3" key="2">
    <citation type="submission" date="2020-08" db="EMBL/GenBank/DDBJ databases">
        <title>Draft Genome Sequence of Cumin Blight Pathogen Alternaria burnsii.</title>
        <authorList>
            <person name="Feng Z."/>
        </authorList>
    </citation>
    <scope>NUCLEOTIDE SEQUENCE</scope>
    <source>
        <strain evidence="3">CBS107.38</strain>
    </source>
</reference>
<dbReference type="EMBL" id="JAAABM010000004">
    <property type="protein sequence ID" value="KAF7678498.1"/>
    <property type="molecule type" value="Genomic_DNA"/>
</dbReference>
<feature type="transmembrane region" description="Helical" evidence="2">
    <location>
        <begin position="77"/>
        <end position="96"/>
    </location>
</feature>
<evidence type="ECO:0000313" key="3">
    <source>
        <dbReference type="EMBL" id="KAF7678498.1"/>
    </source>
</evidence>
<proteinExistence type="predicted"/>
<keyword evidence="4" id="KW-1185">Reference proteome</keyword>
<feature type="transmembrane region" description="Helical" evidence="2">
    <location>
        <begin position="510"/>
        <end position="533"/>
    </location>
</feature>
<dbReference type="GeneID" id="62202104"/>
<dbReference type="Pfam" id="PF11374">
    <property type="entry name" value="DUF3176"/>
    <property type="match status" value="1"/>
</dbReference>